<dbReference type="GO" id="GO:0006886">
    <property type="term" value="P:intracellular protein transport"/>
    <property type="evidence" value="ECO:0007669"/>
    <property type="project" value="UniProtKB-UniRule"/>
</dbReference>
<keyword evidence="4" id="KW-0472">Membrane</keyword>
<evidence type="ECO:0000313" key="8">
    <source>
        <dbReference type="Proteomes" id="UP001210925"/>
    </source>
</evidence>
<evidence type="ECO:0000256" key="5">
    <source>
        <dbReference type="PIRNR" id="PIRNR005992"/>
    </source>
</evidence>
<organism evidence="7 8">
    <name type="scientific">Boothiomyces macroporosus</name>
    <dbReference type="NCBI Taxonomy" id="261099"/>
    <lineage>
        <taxon>Eukaryota</taxon>
        <taxon>Fungi</taxon>
        <taxon>Fungi incertae sedis</taxon>
        <taxon>Chytridiomycota</taxon>
        <taxon>Chytridiomycota incertae sedis</taxon>
        <taxon>Chytridiomycetes</taxon>
        <taxon>Rhizophydiales</taxon>
        <taxon>Terramycetaceae</taxon>
        <taxon>Boothiomyces</taxon>
    </lineage>
</organism>
<dbReference type="CDD" id="cd14837">
    <property type="entry name" value="AP3_Mu_N"/>
    <property type="match status" value="1"/>
</dbReference>
<accession>A0AAD5Y3H2</accession>
<evidence type="ECO:0000259" key="6">
    <source>
        <dbReference type="PROSITE" id="PS51072"/>
    </source>
</evidence>
<dbReference type="Gene3D" id="3.30.450.60">
    <property type="match status" value="1"/>
</dbReference>
<dbReference type="InterPro" id="IPR028565">
    <property type="entry name" value="MHD"/>
</dbReference>
<evidence type="ECO:0000256" key="1">
    <source>
        <dbReference type="ARBA" id="ARBA00004308"/>
    </source>
</evidence>
<evidence type="ECO:0000256" key="4">
    <source>
        <dbReference type="ARBA" id="ARBA00023136"/>
    </source>
</evidence>
<sequence length="347" mass="39145">MIDSLYILDQKRTIIIEKHYKKPQIASNLIHRLINSDFIVKTGNCVLMTVPVNNLLFVSLVSSEAPPLGVFYFTEQLLQLFKDYFTDINDQILKDNFDIVYQILQEIIDNGEPYITEPCLLKQLVPPPSLLTRVINTIYQEKAPTSAVSTISWRQLGVNGIVFGQVECLCRLSGMPELILHTTGLKDSISFHKSVDIEKFNQGKGITFIPPDGSFQLLNYTMDINQNQIPFTIRANLIKSSNSKLEVSVNTKSHSFETLIISCTLPNANIVSSNATFTNKQLVWNGDGKLGVFIDGKIDFLVLNVEFRVNMTSLVRIDSLNVQNEAYKPFKGGRSFIKSGRFQVRVD</sequence>
<dbReference type="InterPro" id="IPR036168">
    <property type="entry name" value="AP2_Mu_C_sf"/>
</dbReference>
<evidence type="ECO:0000256" key="2">
    <source>
        <dbReference type="ARBA" id="ARBA00022448"/>
    </source>
</evidence>
<dbReference type="GO" id="GO:0012505">
    <property type="term" value="C:endomembrane system"/>
    <property type="evidence" value="ECO:0007669"/>
    <property type="project" value="UniProtKB-SubCell"/>
</dbReference>
<comment type="similarity">
    <text evidence="5">Belongs to the adaptor complexes medium subunit family.</text>
</comment>
<comment type="subcellular location">
    <subcellularLocation>
        <location evidence="1">Endomembrane system</location>
    </subcellularLocation>
</comment>
<dbReference type="InterPro" id="IPR018240">
    <property type="entry name" value="Clathrin_mu_CS"/>
</dbReference>
<dbReference type="GO" id="GO:0030131">
    <property type="term" value="C:clathrin adaptor complex"/>
    <property type="evidence" value="ECO:0007669"/>
    <property type="project" value="UniProtKB-UniRule"/>
</dbReference>
<dbReference type="SUPFAM" id="SSF49447">
    <property type="entry name" value="Second domain of Mu2 adaptin subunit (ap50) of ap2 adaptor"/>
    <property type="match status" value="1"/>
</dbReference>
<proteinExistence type="inferred from homology"/>
<keyword evidence="3 5" id="KW-0653">Protein transport</keyword>
<dbReference type="PIRSF" id="PIRSF005992">
    <property type="entry name" value="Clathrin_mu"/>
    <property type="match status" value="1"/>
</dbReference>
<name>A0AAD5Y3H2_9FUNG</name>
<dbReference type="InterPro" id="IPR001392">
    <property type="entry name" value="Clathrin_mu"/>
</dbReference>
<keyword evidence="2 5" id="KW-0813">Transport</keyword>
<dbReference type="PROSITE" id="PS00991">
    <property type="entry name" value="CLAT_ADAPTOR_M_2"/>
    <property type="match status" value="1"/>
</dbReference>
<dbReference type="AlphaFoldDB" id="A0AAD5Y3H2"/>
<protein>
    <submittedName>
        <fullName evidence="7">AP-3 complex subunit mu-2</fullName>
    </submittedName>
</protein>
<reference evidence="7" key="1">
    <citation type="submission" date="2020-05" db="EMBL/GenBank/DDBJ databases">
        <title>Phylogenomic resolution of chytrid fungi.</title>
        <authorList>
            <person name="Stajich J.E."/>
            <person name="Amses K."/>
            <person name="Simmons R."/>
            <person name="Seto K."/>
            <person name="Myers J."/>
            <person name="Bonds A."/>
            <person name="Quandt C.A."/>
            <person name="Barry K."/>
            <person name="Liu P."/>
            <person name="Grigoriev I."/>
            <person name="Longcore J.E."/>
            <person name="James T.Y."/>
        </authorList>
    </citation>
    <scope>NUCLEOTIDE SEQUENCE</scope>
    <source>
        <strain evidence="7">PLAUS21</strain>
    </source>
</reference>
<keyword evidence="8" id="KW-1185">Reference proteome</keyword>
<dbReference type="InterPro" id="IPR011012">
    <property type="entry name" value="Longin-like_dom_sf"/>
</dbReference>
<dbReference type="GO" id="GO:0016192">
    <property type="term" value="P:vesicle-mediated transport"/>
    <property type="evidence" value="ECO:0007669"/>
    <property type="project" value="InterPro"/>
</dbReference>
<evidence type="ECO:0000256" key="3">
    <source>
        <dbReference type="ARBA" id="ARBA00022927"/>
    </source>
</evidence>
<dbReference type="InterPro" id="IPR050431">
    <property type="entry name" value="Adaptor_comp_med_subunit"/>
</dbReference>
<evidence type="ECO:0000313" key="7">
    <source>
        <dbReference type="EMBL" id="KAJ3256714.1"/>
    </source>
</evidence>
<dbReference type="PROSITE" id="PS51072">
    <property type="entry name" value="MHD"/>
    <property type="match status" value="1"/>
</dbReference>
<dbReference type="EMBL" id="JADGKB010000047">
    <property type="protein sequence ID" value="KAJ3256714.1"/>
    <property type="molecule type" value="Genomic_DNA"/>
</dbReference>
<dbReference type="Gene3D" id="2.60.40.1170">
    <property type="entry name" value="Mu homology domain, subdomain B"/>
    <property type="match status" value="2"/>
</dbReference>
<dbReference type="Pfam" id="PF00928">
    <property type="entry name" value="Adap_comp_sub"/>
    <property type="match status" value="1"/>
</dbReference>
<comment type="caution">
    <text evidence="7">The sequence shown here is derived from an EMBL/GenBank/DDBJ whole genome shotgun (WGS) entry which is preliminary data.</text>
</comment>
<dbReference type="Proteomes" id="UP001210925">
    <property type="component" value="Unassembled WGS sequence"/>
</dbReference>
<gene>
    <name evidence="7" type="primary">AP3M2</name>
    <name evidence="7" type="ORF">HK103_005209</name>
</gene>
<feature type="domain" description="MHD" evidence="6">
    <location>
        <begin position="136"/>
        <end position="345"/>
    </location>
</feature>
<dbReference type="PANTHER" id="PTHR10529">
    <property type="entry name" value="AP COMPLEX SUBUNIT MU"/>
    <property type="match status" value="1"/>
</dbReference>
<dbReference type="SUPFAM" id="SSF64356">
    <property type="entry name" value="SNARE-like"/>
    <property type="match status" value="1"/>
</dbReference>